<reference evidence="1" key="1">
    <citation type="submission" date="2021-05" db="EMBL/GenBank/DDBJ databases">
        <authorList>
            <person name="Pan Q."/>
            <person name="Jouanno E."/>
            <person name="Zahm M."/>
            <person name="Klopp C."/>
            <person name="Cabau C."/>
            <person name="Louis A."/>
            <person name="Berthelot C."/>
            <person name="Parey E."/>
            <person name="Roest Crollius H."/>
            <person name="Montfort J."/>
            <person name="Robinson-Rechavi M."/>
            <person name="Bouchez O."/>
            <person name="Lampietro C."/>
            <person name="Lopez Roques C."/>
            <person name="Donnadieu C."/>
            <person name="Postlethwait J."/>
            <person name="Bobe J."/>
            <person name="Dillon D."/>
            <person name="Chandos A."/>
            <person name="von Hippel F."/>
            <person name="Guiguen Y."/>
        </authorList>
    </citation>
    <scope>NUCLEOTIDE SEQUENCE</scope>
    <source>
        <strain evidence="1">YG-Jan2019</strain>
    </source>
</reference>
<proteinExistence type="predicted"/>
<protein>
    <submittedName>
        <fullName evidence="1">Uncharacterized protein</fullName>
    </submittedName>
</protein>
<accession>A0ACC2FI25</accession>
<name>A0ACC2FI25_DALPE</name>
<evidence type="ECO:0000313" key="1">
    <source>
        <dbReference type="EMBL" id="KAJ7990994.1"/>
    </source>
</evidence>
<dbReference type="EMBL" id="CM055754">
    <property type="protein sequence ID" value="KAJ7990994.1"/>
    <property type="molecule type" value="Genomic_DNA"/>
</dbReference>
<sequence>MLRSAGAEPRRGSAGGGVACRLASPLRLRLSPWMWSLTLGCIAGSVWSSSPRGRQDNAAVAAGPPGQASSYTNPELHLQDTRYHPSAPVSIYRSPASLRGGHAENERIHMGGRPPGRVLTKGVCLGGLGSHKEHPAGGDGSGITRG</sequence>
<gene>
    <name evidence="1" type="ORF">DPEC_G00292630</name>
</gene>
<evidence type="ECO:0000313" key="2">
    <source>
        <dbReference type="Proteomes" id="UP001157502"/>
    </source>
</evidence>
<organism evidence="1 2">
    <name type="scientific">Dallia pectoralis</name>
    <name type="common">Alaska blackfish</name>
    <dbReference type="NCBI Taxonomy" id="75939"/>
    <lineage>
        <taxon>Eukaryota</taxon>
        <taxon>Metazoa</taxon>
        <taxon>Chordata</taxon>
        <taxon>Craniata</taxon>
        <taxon>Vertebrata</taxon>
        <taxon>Euteleostomi</taxon>
        <taxon>Actinopterygii</taxon>
        <taxon>Neopterygii</taxon>
        <taxon>Teleostei</taxon>
        <taxon>Protacanthopterygii</taxon>
        <taxon>Esociformes</taxon>
        <taxon>Umbridae</taxon>
        <taxon>Dallia</taxon>
    </lineage>
</organism>
<comment type="caution">
    <text evidence="1">The sequence shown here is derived from an EMBL/GenBank/DDBJ whole genome shotgun (WGS) entry which is preliminary data.</text>
</comment>
<keyword evidence="2" id="KW-1185">Reference proteome</keyword>
<dbReference type="Proteomes" id="UP001157502">
    <property type="component" value="Chromosome 27"/>
</dbReference>